<accession>A0A1Y2FXW7</accession>
<gene>
    <name evidence="1" type="ORF">BCR35DRAFT_329794</name>
</gene>
<name>A0A1Y2FXW7_9BASI</name>
<dbReference type="STRING" id="106004.A0A1Y2FXW7"/>
<protein>
    <submittedName>
        <fullName evidence="1">Uncharacterized protein</fullName>
    </submittedName>
</protein>
<reference evidence="1 2" key="1">
    <citation type="submission" date="2016-07" db="EMBL/GenBank/DDBJ databases">
        <title>Pervasive Adenine N6-methylation of Active Genes in Fungi.</title>
        <authorList>
            <consortium name="DOE Joint Genome Institute"/>
            <person name="Mondo S.J."/>
            <person name="Dannebaum R.O."/>
            <person name="Kuo R.C."/>
            <person name="Labutti K."/>
            <person name="Haridas S."/>
            <person name="Kuo A."/>
            <person name="Salamov A."/>
            <person name="Ahrendt S.R."/>
            <person name="Lipzen A."/>
            <person name="Sullivan W."/>
            <person name="Andreopoulos W.B."/>
            <person name="Clum A."/>
            <person name="Lindquist E."/>
            <person name="Daum C."/>
            <person name="Ramamoorthy G.K."/>
            <person name="Gryganskyi A."/>
            <person name="Culley D."/>
            <person name="Magnuson J.K."/>
            <person name="James T.Y."/>
            <person name="O'Malley M.A."/>
            <person name="Stajich J.E."/>
            <person name="Spatafora J.W."/>
            <person name="Visel A."/>
            <person name="Grigoriev I.V."/>
        </authorList>
    </citation>
    <scope>NUCLEOTIDE SEQUENCE [LARGE SCALE GENOMIC DNA]</scope>
    <source>
        <strain evidence="1 2">62-1032</strain>
    </source>
</reference>
<evidence type="ECO:0000313" key="1">
    <source>
        <dbReference type="EMBL" id="ORY88907.1"/>
    </source>
</evidence>
<comment type="caution">
    <text evidence="1">The sequence shown here is derived from an EMBL/GenBank/DDBJ whole genome shotgun (WGS) entry which is preliminary data.</text>
</comment>
<sequence length="51" mass="5683">NDGYTLSYPNGNSSDLQKQILLLIQHWHRMRGLTPPTSLPAVACPQPELLP</sequence>
<dbReference type="AlphaFoldDB" id="A0A1Y2FXW7"/>
<dbReference type="EMBL" id="MCGR01000008">
    <property type="protein sequence ID" value="ORY88907.1"/>
    <property type="molecule type" value="Genomic_DNA"/>
</dbReference>
<dbReference type="InParanoid" id="A0A1Y2FXW7"/>
<evidence type="ECO:0000313" key="2">
    <source>
        <dbReference type="Proteomes" id="UP000193467"/>
    </source>
</evidence>
<organism evidence="1 2">
    <name type="scientific">Leucosporidium creatinivorum</name>
    <dbReference type="NCBI Taxonomy" id="106004"/>
    <lineage>
        <taxon>Eukaryota</taxon>
        <taxon>Fungi</taxon>
        <taxon>Dikarya</taxon>
        <taxon>Basidiomycota</taxon>
        <taxon>Pucciniomycotina</taxon>
        <taxon>Microbotryomycetes</taxon>
        <taxon>Leucosporidiales</taxon>
        <taxon>Leucosporidium</taxon>
    </lineage>
</organism>
<proteinExistence type="predicted"/>
<keyword evidence="2" id="KW-1185">Reference proteome</keyword>
<dbReference type="Proteomes" id="UP000193467">
    <property type="component" value="Unassembled WGS sequence"/>
</dbReference>
<feature type="non-terminal residue" evidence="1">
    <location>
        <position position="1"/>
    </location>
</feature>